<dbReference type="EMBL" id="PUBV01000017">
    <property type="protein sequence ID" value="PWB06952.1"/>
    <property type="molecule type" value="Genomic_DNA"/>
</dbReference>
<evidence type="ECO:0000313" key="1">
    <source>
        <dbReference type="EMBL" id="PWB06952.1"/>
    </source>
</evidence>
<dbReference type="RefSeq" id="WP_107036337.1">
    <property type="nucleotide sequence ID" value="NZ_CARBNI010000017.1"/>
</dbReference>
<keyword evidence="2" id="KW-1185">Reference proteome</keyword>
<comment type="caution">
    <text evidence="1">The sequence shown here is derived from an EMBL/GenBank/DDBJ whole genome shotgun (WGS) entry which is preliminary data.</text>
</comment>
<dbReference type="GeneID" id="93423539"/>
<name>A0A2V1IUI2_9BACT</name>
<protein>
    <submittedName>
        <fullName evidence="1">Uncharacterized protein</fullName>
    </submittedName>
</protein>
<sequence>MANIDSIKDALCDVRKAHRIIYAYQKRMMGIVRFIGKKLDFPVCEGYKWFSNGASKRISSGTWAWDYIYSYLLEYYLGEKKSPDGIMDYALSVIQYSDTGFFDSLHSTRTNINSFSTEEESASKLLFLIEVKPQTSPWWWDTKAIINSKEYASSNHTFSIRHEGDSIIGLYSVPIELFMDEDSAISVLTDFCSFCHDNNIANLLIH</sequence>
<proteinExistence type="predicted"/>
<gene>
    <name evidence="1" type="ORF">C5O25_08630</name>
</gene>
<dbReference type="AlphaFoldDB" id="A0A2V1IUI2"/>
<evidence type="ECO:0000313" key="2">
    <source>
        <dbReference type="Proteomes" id="UP000244925"/>
    </source>
</evidence>
<dbReference type="Proteomes" id="UP000244925">
    <property type="component" value="Unassembled WGS sequence"/>
</dbReference>
<organism evidence="1 2">
    <name type="scientific">Paramuribaculum intestinale</name>
    <dbReference type="NCBI Taxonomy" id="2094151"/>
    <lineage>
        <taxon>Bacteria</taxon>
        <taxon>Pseudomonadati</taxon>
        <taxon>Bacteroidota</taxon>
        <taxon>Bacteroidia</taxon>
        <taxon>Bacteroidales</taxon>
        <taxon>Muribaculaceae</taxon>
        <taxon>Paramuribaculum</taxon>
    </lineage>
</organism>
<reference evidence="2" key="1">
    <citation type="submission" date="2018-02" db="EMBL/GenBank/DDBJ databases">
        <authorList>
            <person name="Clavel T."/>
            <person name="Strowig T."/>
        </authorList>
    </citation>
    <scope>NUCLEOTIDE SEQUENCE [LARGE SCALE GENOMIC DNA]</scope>
    <source>
        <strain evidence="2">DSM 100764</strain>
    </source>
</reference>
<accession>A0A2V1IUI2</accession>